<organism evidence="1 2">
    <name type="scientific">Agrocybe chaxingu</name>
    <dbReference type="NCBI Taxonomy" id="84603"/>
    <lineage>
        <taxon>Eukaryota</taxon>
        <taxon>Fungi</taxon>
        <taxon>Dikarya</taxon>
        <taxon>Basidiomycota</taxon>
        <taxon>Agaricomycotina</taxon>
        <taxon>Agaricomycetes</taxon>
        <taxon>Agaricomycetidae</taxon>
        <taxon>Agaricales</taxon>
        <taxon>Agaricineae</taxon>
        <taxon>Strophariaceae</taxon>
        <taxon>Agrocybe</taxon>
    </lineage>
</organism>
<comment type="caution">
    <text evidence="1">The sequence shown here is derived from an EMBL/GenBank/DDBJ whole genome shotgun (WGS) entry which is preliminary data.</text>
</comment>
<evidence type="ECO:0000313" key="2">
    <source>
        <dbReference type="Proteomes" id="UP001148786"/>
    </source>
</evidence>
<dbReference type="Proteomes" id="UP001148786">
    <property type="component" value="Unassembled WGS sequence"/>
</dbReference>
<accession>A0A9W8JXK2</accession>
<evidence type="ECO:0000313" key="1">
    <source>
        <dbReference type="EMBL" id="KAJ3494745.1"/>
    </source>
</evidence>
<reference evidence="1" key="1">
    <citation type="submission" date="2022-07" db="EMBL/GenBank/DDBJ databases">
        <title>Genome Sequence of Agrocybe chaxingu.</title>
        <authorList>
            <person name="Buettner E."/>
        </authorList>
    </citation>
    <scope>NUCLEOTIDE SEQUENCE</scope>
    <source>
        <strain evidence="1">MP-N11</strain>
    </source>
</reference>
<name>A0A9W8JXK2_9AGAR</name>
<dbReference type="AlphaFoldDB" id="A0A9W8JXK2"/>
<proteinExistence type="predicted"/>
<gene>
    <name evidence="1" type="ORF">NLJ89_g10741</name>
</gene>
<sequence>MLRLDMDIPDLEDDSVWASTKPFTELLESLPIHTCTVPQLTVLTVRDDKAALLLPFLDAPSLRTLNILNDANLSLADFIKHSKPQLEKLCLKTSTRIDAIGLFDILSASAVDSVTTLHLQSSLASDYKAWARIIPEMLNPAHTNNFRANPDRANKVILPNLQKLIYFTEAPLIYPEIIADMIKTRWNDGISGDKSQPSRGVPSGSFVRLRLVHLRPAPFCMAQFHSLLSSEISQGLTVHDDLPSAWFQRMETSIE</sequence>
<protein>
    <submittedName>
        <fullName evidence="1">Uncharacterized protein</fullName>
    </submittedName>
</protein>
<dbReference type="EMBL" id="JANKHO010002097">
    <property type="protein sequence ID" value="KAJ3494745.1"/>
    <property type="molecule type" value="Genomic_DNA"/>
</dbReference>
<keyword evidence="2" id="KW-1185">Reference proteome</keyword>